<reference evidence="1 2" key="1">
    <citation type="submission" date="2020-02" db="EMBL/GenBank/DDBJ databases">
        <title>Draft genome sequence of Haematococcus lacustris strain NIES-144.</title>
        <authorList>
            <person name="Morimoto D."/>
            <person name="Nakagawa S."/>
            <person name="Yoshida T."/>
            <person name="Sawayama S."/>
        </authorList>
    </citation>
    <scope>NUCLEOTIDE SEQUENCE [LARGE SCALE GENOMIC DNA]</scope>
    <source>
        <strain evidence="1 2">NIES-144</strain>
    </source>
</reference>
<protein>
    <submittedName>
        <fullName evidence="1">Uncharacterized protein</fullName>
    </submittedName>
</protein>
<keyword evidence="2" id="KW-1185">Reference proteome</keyword>
<evidence type="ECO:0000313" key="1">
    <source>
        <dbReference type="EMBL" id="GFH17748.1"/>
    </source>
</evidence>
<gene>
    <name evidence="1" type="ORF">HaLaN_14443</name>
</gene>
<sequence>MQRLSKDGQCDSGQYIKAAFASLRSLTRRRAGPAPNTGRLDLKLSYRAQDVKVASQYGINCQGPCQSPQPSKGKPLALVSPLRGGCSHQGCDRGCFNIVAE</sequence>
<evidence type="ECO:0000313" key="2">
    <source>
        <dbReference type="Proteomes" id="UP000485058"/>
    </source>
</evidence>
<proteinExistence type="predicted"/>
<dbReference type="AlphaFoldDB" id="A0A699ZFY6"/>
<name>A0A699ZFY6_HAELA</name>
<accession>A0A699ZFY6</accession>
<comment type="caution">
    <text evidence="1">The sequence shown here is derived from an EMBL/GenBank/DDBJ whole genome shotgun (WGS) entry which is preliminary data.</text>
</comment>
<dbReference type="EMBL" id="BLLF01001196">
    <property type="protein sequence ID" value="GFH17748.1"/>
    <property type="molecule type" value="Genomic_DNA"/>
</dbReference>
<dbReference type="Proteomes" id="UP000485058">
    <property type="component" value="Unassembled WGS sequence"/>
</dbReference>
<organism evidence="1 2">
    <name type="scientific">Haematococcus lacustris</name>
    <name type="common">Green alga</name>
    <name type="synonym">Haematococcus pluvialis</name>
    <dbReference type="NCBI Taxonomy" id="44745"/>
    <lineage>
        <taxon>Eukaryota</taxon>
        <taxon>Viridiplantae</taxon>
        <taxon>Chlorophyta</taxon>
        <taxon>core chlorophytes</taxon>
        <taxon>Chlorophyceae</taxon>
        <taxon>CS clade</taxon>
        <taxon>Chlamydomonadales</taxon>
        <taxon>Haematococcaceae</taxon>
        <taxon>Haematococcus</taxon>
    </lineage>
</organism>